<name>E8X810_GRATM</name>
<protein>
    <submittedName>
        <fullName evidence="1">Uncharacterized protein</fullName>
    </submittedName>
</protein>
<gene>
    <name evidence="1" type="ordered locus">AciX9_4664</name>
</gene>
<evidence type="ECO:0000313" key="2">
    <source>
        <dbReference type="Proteomes" id="UP000000343"/>
    </source>
</evidence>
<dbReference type="RefSeq" id="WP_013573313.1">
    <property type="nucleotide sequence ID" value="NC_015060.1"/>
</dbReference>
<keyword evidence="1" id="KW-0614">Plasmid</keyword>
<reference evidence="2" key="1">
    <citation type="submission" date="2011-01" db="EMBL/GenBank/DDBJ databases">
        <title>Complete sequence of plasmid5 of Acidobacterium sp. MP5ACTX9.</title>
        <authorList>
            <consortium name="US DOE Joint Genome Institute"/>
            <person name="Lucas S."/>
            <person name="Copeland A."/>
            <person name="Lapidus A."/>
            <person name="Cheng J.-F."/>
            <person name="Goodwin L."/>
            <person name="Pitluck S."/>
            <person name="Teshima H."/>
            <person name="Detter J.C."/>
            <person name="Han C."/>
            <person name="Tapia R."/>
            <person name="Land M."/>
            <person name="Hauser L."/>
            <person name="Kyrpides N."/>
            <person name="Ivanova N."/>
            <person name="Ovchinnikova G."/>
            <person name="Pagani I."/>
            <person name="Rawat S.R."/>
            <person name="Mannisto M."/>
            <person name="Haggblom M.M."/>
            <person name="Woyke T."/>
        </authorList>
    </citation>
    <scope>NUCLEOTIDE SEQUENCE [LARGE SCALE GENOMIC DNA]</scope>
    <source>
        <strain evidence="2">MP5ACTX9</strain>
        <plasmid evidence="2">Plasmid pACIX905</plasmid>
    </source>
</reference>
<keyword evidence="2" id="KW-1185">Reference proteome</keyword>
<dbReference type="AlphaFoldDB" id="E8X810"/>
<dbReference type="EMBL" id="CP002485">
    <property type="protein sequence ID" value="ADW71594.1"/>
    <property type="molecule type" value="Genomic_DNA"/>
</dbReference>
<proteinExistence type="predicted"/>
<dbReference type="Proteomes" id="UP000000343">
    <property type="component" value="Plasmid pACIX905"/>
</dbReference>
<evidence type="ECO:0000313" key="1">
    <source>
        <dbReference type="EMBL" id="ADW71594.1"/>
    </source>
</evidence>
<accession>E8X810</accession>
<sequence length="163" mass="18240">MMVSLLQIVGCKQAAIHPTFMVSSVDRQITGTSVFPVAVDPNLVGTYPVEPASGGGYFYDDVLEYRVWLNPNNGAEPLNGRNDYFVAFAQYEAAAAFSRKASGASPPFALVRQLEWIEEPNHGEFVPQKTERITEWQLDWLKTQKRTAKSIDQFMKHPFEAGP</sequence>
<organism evidence="2">
    <name type="scientific">Granulicella tundricola (strain ATCC BAA-1859 / DSM 23138 / MP5ACTX9)</name>
    <dbReference type="NCBI Taxonomy" id="1198114"/>
    <lineage>
        <taxon>Bacteria</taxon>
        <taxon>Pseudomonadati</taxon>
        <taxon>Acidobacteriota</taxon>
        <taxon>Terriglobia</taxon>
        <taxon>Terriglobales</taxon>
        <taxon>Acidobacteriaceae</taxon>
        <taxon>Granulicella</taxon>
    </lineage>
</organism>
<dbReference type="HOGENOM" id="CLU_137873_0_0_0"/>
<geneLocation type="plasmid" evidence="1 2">
    <name>pACIX905</name>
</geneLocation>
<dbReference type="KEGG" id="acm:AciX9_4664"/>